<proteinExistence type="predicted"/>
<protein>
    <submittedName>
        <fullName evidence="1">Uncharacterized protein</fullName>
    </submittedName>
</protein>
<dbReference type="EMBL" id="GBRH01205153">
    <property type="protein sequence ID" value="JAD92742.1"/>
    <property type="molecule type" value="Transcribed_RNA"/>
</dbReference>
<reference evidence="1" key="2">
    <citation type="journal article" date="2015" name="Data Brief">
        <title>Shoot transcriptome of the giant reed, Arundo donax.</title>
        <authorList>
            <person name="Barrero R.A."/>
            <person name="Guerrero F.D."/>
            <person name="Moolhuijzen P."/>
            <person name="Goolsby J.A."/>
            <person name="Tidwell J."/>
            <person name="Bellgard S.E."/>
            <person name="Bellgard M.I."/>
        </authorList>
    </citation>
    <scope>NUCLEOTIDE SEQUENCE</scope>
    <source>
        <tissue evidence="1">Shoot tissue taken approximately 20 cm above the soil surface</tissue>
    </source>
</reference>
<organism evidence="1">
    <name type="scientific">Arundo donax</name>
    <name type="common">Giant reed</name>
    <name type="synonym">Donax arundinaceus</name>
    <dbReference type="NCBI Taxonomy" id="35708"/>
    <lineage>
        <taxon>Eukaryota</taxon>
        <taxon>Viridiplantae</taxon>
        <taxon>Streptophyta</taxon>
        <taxon>Embryophyta</taxon>
        <taxon>Tracheophyta</taxon>
        <taxon>Spermatophyta</taxon>
        <taxon>Magnoliopsida</taxon>
        <taxon>Liliopsida</taxon>
        <taxon>Poales</taxon>
        <taxon>Poaceae</taxon>
        <taxon>PACMAD clade</taxon>
        <taxon>Arundinoideae</taxon>
        <taxon>Arundineae</taxon>
        <taxon>Arundo</taxon>
    </lineage>
</organism>
<name>A0A0A9E9T4_ARUDO</name>
<evidence type="ECO:0000313" key="1">
    <source>
        <dbReference type="EMBL" id="JAD92742.1"/>
    </source>
</evidence>
<accession>A0A0A9E9T4</accession>
<dbReference type="AlphaFoldDB" id="A0A0A9E9T4"/>
<reference evidence="1" key="1">
    <citation type="submission" date="2014-09" db="EMBL/GenBank/DDBJ databases">
        <authorList>
            <person name="Magalhaes I.L.F."/>
            <person name="Oliveira U."/>
            <person name="Santos F.R."/>
            <person name="Vidigal T.H.D.A."/>
            <person name="Brescovit A.D."/>
            <person name="Santos A.J."/>
        </authorList>
    </citation>
    <scope>NUCLEOTIDE SEQUENCE</scope>
    <source>
        <tissue evidence="1">Shoot tissue taken approximately 20 cm above the soil surface</tissue>
    </source>
</reference>
<sequence length="26" mass="3063">MFLRRKSYIIRQSANLLGVNGEVRQL</sequence>